<dbReference type="RefSeq" id="WP_055650402.1">
    <property type="nucleotide sequence ID" value="NZ_CZAZ01000012.1"/>
</dbReference>
<dbReference type="InterPro" id="IPR011990">
    <property type="entry name" value="TPR-like_helical_dom_sf"/>
</dbReference>
<accession>A0AAW9WI05</accession>
<protein>
    <submittedName>
        <fullName evidence="1">Tetratricopeptide repeat protein</fullName>
    </submittedName>
</protein>
<dbReference type="EMBL" id="WNME01000010">
    <property type="protein sequence ID" value="MUB64619.1"/>
    <property type="molecule type" value="Genomic_DNA"/>
</dbReference>
<dbReference type="AlphaFoldDB" id="A0AAW9WI05"/>
<dbReference type="SUPFAM" id="SSF48452">
    <property type="entry name" value="TPR-like"/>
    <property type="match status" value="1"/>
</dbReference>
<reference evidence="1 2" key="1">
    <citation type="submission" date="2019-09" db="EMBL/GenBank/DDBJ databases">
        <title>Draft genome sequencing of Hungatella hathewayi 123Y-2.</title>
        <authorList>
            <person name="Lv Q."/>
            <person name="Li S."/>
        </authorList>
    </citation>
    <scope>NUCLEOTIDE SEQUENCE [LARGE SCALE GENOMIC DNA]</scope>
    <source>
        <strain evidence="1 2">123Y-2</strain>
    </source>
</reference>
<evidence type="ECO:0000313" key="1">
    <source>
        <dbReference type="EMBL" id="MUB64619.1"/>
    </source>
</evidence>
<name>A0AAW9WI05_9FIRM</name>
<dbReference type="Gene3D" id="1.25.40.10">
    <property type="entry name" value="Tetratricopeptide repeat domain"/>
    <property type="match status" value="1"/>
</dbReference>
<dbReference type="InterPro" id="IPR019734">
    <property type="entry name" value="TPR_rpt"/>
</dbReference>
<comment type="caution">
    <text evidence="1">The sequence shown here is derived from an EMBL/GenBank/DDBJ whole genome shotgun (WGS) entry which is preliminary data.</text>
</comment>
<dbReference type="Pfam" id="PF13181">
    <property type="entry name" value="TPR_8"/>
    <property type="match status" value="1"/>
</dbReference>
<dbReference type="SMART" id="SM00028">
    <property type="entry name" value="TPR"/>
    <property type="match status" value="2"/>
</dbReference>
<evidence type="ECO:0000313" key="2">
    <source>
        <dbReference type="Proteomes" id="UP000434223"/>
    </source>
</evidence>
<sequence>MFERHCEILQILIDKGLKNKTLLLYDAHPDADITYCNNYNPLIETDTICYLSEGNYSLSDFVNVMGKLNIINHIIWCRKDFNNPVVRDKISYAFFSQRGGINNSDSVYSRYQKNNLTFSSYGLRWELPGEEFNFNSIIDPNEYILTVDLDYFYNNLPINPQIDYILNAAEKSGISDIYISLSYQGGYINKKTKNDFWKYISKYQNNIQYVQQSNLKYPSSLNNFFDIQYKINTMPNNSRECIDELIILEKKGLTFPSLYFILAKLLRQNNDFKRAFYNYDKSYMLVKNHLNVANDYATLLIELGQFDCAKSLLKEQLNMHPNNVNVNCNLGLIYFYTNNYDKAIYYLLKAVKKNVISYQALLGLACIYSSINNPKVLKAVNNGLNRTWDKDKKANILKPLRLNMKGS</sequence>
<dbReference type="Proteomes" id="UP000434223">
    <property type="component" value="Unassembled WGS sequence"/>
</dbReference>
<proteinExistence type="predicted"/>
<organism evidence="1 2">
    <name type="scientific">Hungatella hathewayi</name>
    <dbReference type="NCBI Taxonomy" id="154046"/>
    <lineage>
        <taxon>Bacteria</taxon>
        <taxon>Bacillati</taxon>
        <taxon>Bacillota</taxon>
        <taxon>Clostridia</taxon>
        <taxon>Lachnospirales</taxon>
        <taxon>Lachnospiraceae</taxon>
        <taxon>Hungatella</taxon>
    </lineage>
</organism>
<gene>
    <name evidence="1" type="ORF">GNE07_16425</name>
</gene>